<protein>
    <recommendedName>
        <fullName evidence="1">Reverse transcriptase domain-containing protein</fullName>
    </recommendedName>
</protein>
<evidence type="ECO:0000259" key="1">
    <source>
        <dbReference type="Pfam" id="PF00078"/>
    </source>
</evidence>
<dbReference type="InterPro" id="IPR000477">
    <property type="entry name" value="RT_dom"/>
</dbReference>
<dbReference type="InterPro" id="IPR043502">
    <property type="entry name" value="DNA/RNA_pol_sf"/>
</dbReference>
<evidence type="ECO:0000313" key="3">
    <source>
        <dbReference type="Proteomes" id="UP001279734"/>
    </source>
</evidence>
<dbReference type="InterPro" id="IPR043128">
    <property type="entry name" value="Rev_trsase/Diguanyl_cyclase"/>
</dbReference>
<feature type="domain" description="Reverse transcriptase" evidence="1">
    <location>
        <begin position="3"/>
        <end position="55"/>
    </location>
</feature>
<dbReference type="Gene3D" id="3.30.70.270">
    <property type="match status" value="1"/>
</dbReference>
<dbReference type="InterPro" id="IPR050951">
    <property type="entry name" value="Retrovirus_Pol_polyprotein"/>
</dbReference>
<dbReference type="SUPFAM" id="SSF56672">
    <property type="entry name" value="DNA/RNA polymerases"/>
    <property type="match status" value="1"/>
</dbReference>
<sequence>MEVYVDDMLVKRRVMGDHISDLAESFEVLREHQMKLNPTKCVFGVASGRFLGFIVSQQGIEENPEKIKGLADMAPSRSVKDIQRLTGPLAALSRFLAKSGNKYQPFFKALWETKSNCFQ</sequence>
<dbReference type="Pfam" id="PF00078">
    <property type="entry name" value="RVT_1"/>
    <property type="match status" value="1"/>
</dbReference>
<evidence type="ECO:0000313" key="2">
    <source>
        <dbReference type="EMBL" id="GMH25728.1"/>
    </source>
</evidence>
<dbReference type="AlphaFoldDB" id="A0AAD3T928"/>
<dbReference type="EMBL" id="BSYO01000030">
    <property type="protein sequence ID" value="GMH25728.1"/>
    <property type="molecule type" value="Genomic_DNA"/>
</dbReference>
<keyword evidence="3" id="KW-1185">Reference proteome</keyword>
<dbReference type="PANTHER" id="PTHR37984">
    <property type="entry name" value="PROTEIN CBG26694"/>
    <property type="match status" value="1"/>
</dbReference>
<dbReference type="Proteomes" id="UP001279734">
    <property type="component" value="Unassembled WGS sequence"/>
</dbReference>
<comment type="caution">
    <text evidence="2">The sequence shown here is derived from an EMBL/GenBank/DDBJ whole genome shotgun (WGS) entry which is preliminary data.</text>
</comment>
<organism evidence="2 3">
    <name type="scientific">Nepenthes gracilis</name>
    <name type="common">Slender pitcher plant</name>
    <dbReference type="NCBI Taxonomy" id="150966"/>
    <lineage>
        <taxon>Eukaryota</taxon>
        <taxon>Viridiplantae</taxon>
        <taxon>Streptophyta</taxon>
        <taxon>Embryophyta</taxon>
        <taxon>Tracheophyta</taxon>
        <taxon>Spermatophyta</taxon>
        <taxon>Magnoliopsida</taxon>
        <taxon>eudicotyledons</taxon>
        <taxon>Gunneridae</taxon>
        <taxon>Pentapetalae</taxon>
        <taxon>Caryophyllales</taxon>
        <taxon>Nepenthaceae</taxon>
        <taxon>Nepenthes</taxon>
    </lineage>
</organism>
<accession>A0AAD3T928</accession>
<proteinExistence type="predicted"/>
<gene>
    <name evidence="2" type="ORF">Nepgr_027571</name>
</gene>
<reference evidence="2" key="1">
    <citation type="submission" date="2023-05" db="EMBL/GenBank/DDBJ databases">
        <title>Nepenthes gracilis genome sequencing.</title>
        <authorList>
            <person name="Fukushima K."/>
        </authorList>
    </citation>
    <scope>NUCLEOTIDE SEQUENCE</scope>
    <source>
        <strain evidence="2">SING2019-196</strain>
    </source>
</reference>
<name>A0AAD3T928_NEPGR</name>
<dbReference type="PANTHER" id="PTHR37984:SF5">
    <property type="entry name" value="PROTEIN NYNRIN-LIKE"/>
    <property type="match status" value="1"/>
</dbReference>